<dbReference type="InterPro" id="IPR036770">
    <property type="entry name" value="Ankyrin_rpt-contain_sf"/>
</dbReference>
<proteinExistence type="predicted"/>
<feature type="transmembrane region" description="Helical" evidence="5">
    <location>
        <begin position="55"/>
        <end position="76"/>
    </location>
</feature>
<dbReference type="EMBL" id="JAADYS010002008">
    <property type="protein sequence ID" value="KAF4460127.1"/>
    <property type="molecule type" value="Genomic_DNA"/>
</dbReference>
<feature type="compositionally biased region" description="Basic and acidic residues" evidence="4">
    <location>
        <begin position="602"/>
        <end position="611"/>
    </location>
</feature>
<evidence type="ECO:0000256" key="6">
    <source>
        <dbReference type="SAM" id="SignalP"/>
    </source>
</evidence>
<evidence type="ECO:0000256" key="5">
    <source>
        <dbReference type="SAM" id="Phobius"/>
    </source>
</evidence>
<dbReference type="Pfam" id="PF00023">
    <property type="entry name" value="Ank"/>
    <property type="match status" value="2"/>
</dbReference>
<keyword evidence="5" id="KW-0472">Membrane</keyword>
<dbReference type="Gene3D" id="1.25.40.20">
    <property type="entry name" value="Ankyrin repeat-containing domain"/>
    <property type="match status" value="4"/>
</dbReference>
<dbReference type="PROSITE" id="PS50297">
    <property type="entry name" value="ANK_REP_REGION"/>
    <property type="match status" value="8"/>
</dbReference>
<protein>
    <submittedName>
        <fullName evidence="7">Ankyrin repeat</fullName>
    </submittedName>
</protein>
<accession>A0A8H4PGM3</accession>
<feature type="repeat" description="ANK" evidence="3">
    <location>
        <begin position="1047"/>
        <end position="1079"/>
    </location>
</feature>
<feature type="transmembrane region" description="Helical" evidence="5">
    <location>
        <begin position="210"/>
        <end position="230"/>
    </location>
</feature>
<feature type="chain" id="PRO_5034254417" evidence="6">
    <location>
        <begin position="16"/>
        <end position="1379"/>
    </location>
</feature>
<keyword evidence="5" id="KW-0812">Transmembrane</keyword>
<sequence length="1379" mass="152289">MIWFIISFFVLQVAADGGDDFSNNLFSDLAPLLALFGEQVTMQFISQSMGWADNILLAMAPIGIITTIVSAIRVGGPSWLKALIGRARENLAAAESDLMSSTSDEVCEVWNGKEVVRCMGQTPIREFIICIPNSPAKTPRVVTMNLDDAIAKGYIEDPDTEDSTRQTSQADAEQGQETLQDIAIIRNNSSTSPNIALNCHNRVKRGEVKAFAAIGTFLQTGVLLYSGFASQYPILKSKKAFQKGDKEITAYAYPCTAVGTFLVVVGMILCAHVVESSTTEKNHQISESCRGRLVWLQQEKTVSDQVFKSSALYAKNDRHIITTSVRHPDNEDKTAWGRIVEFCFHALGCIRIILRQKKTADSKNPVRFRTVLNVKTVLGMVVSVSGFVVQFVGLRGMHWSASVAQLGAVLVMTALRAVVRRGLAMPPGSETLVPGFELEWLAMTHDDVDGASWSKAANYKAARSDSGVFEVHKEKAWTVMTGETPTQYEELKEAGENGAPESAAHRVMVVRRDLGQLSGWSGVASAEAISVARSIEITMDALLKDLEGNRFTWSLNVNFGETPQLVTFRVDRQEDGVWKSYADEIEAALSLWLYSTKEQEEKEESITKDEPPLASAARKKDDSWLRAKASSSKLGLRLLGPYEKSLHRDLQWWMPATGSTIVRIEKSEENDDSEETLGSQGTSTGKPKPKIREVQSHRVVGTTTAQSLNKHDGSKAVTGNYWYKRWDMTKPSFDGWRPEEAMNGLLAAESHAPLKLLYAQDVFTAFMHSAAKTLPEPVPDGCEIRPSLMTGEDAWKSFTLDNHRLSKIAQEIQRTGLGTLGEVFLSIVVSLSLEAKLPSINQVLERARKHAEPDERLNHWDQTVHIYMWLFNLGRTFPPLSKTSIKSTAFPMEILRMLVLNIQLLEAEEQKMAPLSSDPSKLIEWKWTLEDMILTEGGDVGLNLMSLYKTEGRGWEFGSYRAQFYGLPPDELSTDYATLFTYTELHRSAAYSDWLSRKYVDTGNQSIKVNEITIHDWTSVHYAAKFANDKTIWPSEFKSDVVSQDISGWAPLHYACENGSTSITRVLLHLDADIDVCSRDGTTPLHCAAKGGHFDAFELLLQTGANADVRDAWGRTPLHWAAYNGHTAIVKLLAQQSNSNQRDQSGRTVLHLAAIGGRLQSVELLVTLGAKREAKDRNGRTPLHFASAYGHTDVVNFFASALNKDEAGDNGWAALHLASWNGHTGIVKHLAIRVQADIEKTEEFKQTPLHLAAKAGHLDVVEFLVQMGANMPAGLAGETPLQQAAEGGHSDIVQFLVEQGPSMSNQDSGGSSSEMCYSPYWAFQKYCAEVVRVLVEKGVDAQARGKCGWSPLHLAAARGMVNGAKVLLEKKADLELKNN</sequence>
<feature type="compositionally biased region" description="Polar residues" evidence="4">
    <location>
        <begin position="676"/>
        <end position="685"/>
    </location>
</feature>
<feature type="transmembrane region" description="Helical" evidence="5">
    <location>
        <begin position="250"/>
        <end position="274"/>
    </location>
</feature>
<dbReference type="InterPro" id="IPR002110">
    <property type="entry name" value="Ankyrin_rpt"/>
</dbReference>
<feature type="region of interest" description="Disordered" evidence="4">
    <location>
        <begin position="667"/>
        <end position="711"/>
    </location>
</feature>
<reference evidence="7 8" key="1">
    <citation type="submission" date="2020-01" db="EMBL/GenBank/DDBJ databases">
        <title>Identification and distribution of gene clusters putatively required for synthesis of sphingolipid metabolism inhibitors in phylogenetically diverse species of the filamentous fungus Fusarium.</title>
        <authorList>
            <person name="Kim H.-S."/>
            <person name="Busman M."/>
            <person name="Brown D.W."/>
            <person name="Divon H."/>
            <person name="Uhlig S."/>
            <person name="Proctor R.H."/>
        </authorList>
    </citation>
    <scope>NUCLEOTIDE SEQUENCE [LARGE SCALE GENOMIC DNA]</scope>
    <source>
        <strain evidence="7 8">NRRL 20459</strain>
    </source>
</reference>
<dbReference type="Pfam" id="PF12796">
    <property type="entry name" value="Ank_2"/>
    <property type="match status" value="3"/>
</dbReference>
<comment type="caution">
    <text evidence="7">The sequence shown here is derived from an EMBL/GenBank/DDBJ whole genome shotgun (WGS) entry which is preliminary data.</text>
</comment>
<gene>
    <name evidence="7" type="ORF">FALBO_13098</name>
</gene>
<keyword evidence="2 3" id="KW-0040">ANK repeat</keyword>
<feature type="transmembrane region" description="Helical" evidence="5">
    <location>
        <begin position="372"/>
        <end position="393"/>
    </location>
</feature>
<feature type="repeat" description="ANK" evidence="3">
    <location>
        <begin position="1113"/>
        <end position="1135"/>
    </location>
</feature>
<keyword evidence="1" id="KW-0677">Repeat</keyword>
<name>A0A8H4PGM3_9HYPO</name>
<evidence type="ECO:0000256" key="4">
    <source>
        <dbReference type="SAM" id="MobiDB-lite"/>
    </source>
</evidence>
<evidence type="ECO:0000256" key="2">
    <source>
        <dbReference type="ARBA" id="ARBA00023043"/>
    </source>
</evidence>
<dbReference type="PROSITE" id="PS50088">
    <property type="entry name" value="ANK_REPEAT"/>
    <property type="match status" value="8"/>
</dbReference>
<evidence type="ECO:0000313" key="8">
    <source>
        <dbReference type="Proteomes" id="UP000554235"/>
    </source>
</evidence>
<evidence type="ECO:0000256" key="3">
    <source>
        <dbReference type="PROSITE-ProRule" id="PRU00023"/>
    </source>
</evidence>
<feature type="repeat" description="ANK" evidence="3">
    <location>
        <begin position="1145"/>
        <end position="1177"/>
    </location>
</feature>
<dbReference type="OrthoDB" id="194358at2759"/>
<dbReference type="PRINTS" id="PR01415">
    <property type="entry name" value="ANKYRIN"/>
</dbReference>
<feature type="repeat" description="ANK" evidence="3">
    <location>
        <begin position="1347"/>
        <end position="1379"/>
    </location>
</feature>
<evidence type="ECO:0000256" key="1">
    <source>
        <dbReference type="ARBA" id="ARBA00022737"/>
    </source>
</evidence>
<dbReference type="PANTHER" id="PTHR24126:SF14">
    <property type="entry name" value="ANK_REP_REGION DOMAIN-CONTAINING PROTEIN"/>
    <property type="match status" value="1"/>
</dbReference>
<dbReference type="PANTHER" id="PTHR24126">
    <property type="entry name" value="ANKYRIN REPEAT, PH AND SEC7 DOMAIN CONTAINING PROTEIN SECG-RELATED"/>
    <property type="match status" value="1"/>
</dbReference>
<feature type="repeat" description="ANK" evidence="3">
    <location>
        <begin position="1080"/>
        <end position="1112"/>
    </location>
</feature>
<feature type="signal peptide" evidence="6">
    <location>
        <begin position="1"/>
        <end position="15"/>
    </location>
</feature>
<dbReference type="SUPFAM" id="SSF48403">
    <property type="entry name" value="Ankyrin repeat"/>
    <property type="match status" value="1"/>
</dbReference>
<feature type="repeat" description="ANK" evidence="3">
    <location>
        <begin position="1276"/>
        <end position="1308"/>
    </location>
</feature>
<feature type="repeat" description="ANK" evidence="3">
    <location>
        <begin position="1244"/>
        <end position="1271"/>
    </location>
</feature>
<feature type="repeat" description="ANK" evidence="3">
    <location>
        <begin position="1178"/>
        <end position="1210"/>
    </location>
</feature>
<dbReference type="Proteomes" id="UP000554235">
    <property type="component" value="Unassembled WGS sequence"/>
</dbReference>
<keyword evidence="6" id="KW-0732">Signal</keyword>
<dbReference type="SMART" id="SM00248">
    <property type="entry name" value="ANK"/>
    <property type="match status" value="9"/>
</dbReference>
<evidence type="ECO:0000313" key="7">
    <source>
        <dbReference type="EMBL" id="KAF4460127.1"/>
    </source>
</evidence>
<keyword evidence="5" id="KW-1133">Transmembrane helix</keyword>
<organism evidence="7 8">
    <name type="scientific">Fusarium albosuccineum</name>
    <dbReference type="NCBI Taxonomy" id="1237068"/>
    <lineage>
        <taxon>Eukaryota</taxon>
        <taxon>Fungi</taxon>
        <taxon>Dikarya</taxon>
        <taxon>Ascomycota</taxon>
        <taxon>Pezizomycotina</taxon>
        <taxon>Sordariomycetes</taxon>
        <taxon>Hypocreomycetidae</taxon>
        <taxon>Hypocreales</taxon>
        <taxon>Nectriaceae</taxon>
        <taxon>Fusarium</taxon>
        <taxon>Fusarium decemcellulare species complex</taxon>
    </lineage>
</organism>
<keyword evidence="8" id="KW-1185">Reference proteome</keyword>
<feature type="region of interest" description="Disordered" evidence="4">
    <location>
        <begin position="602"/>
        <end position="621"/>
    </location>
</feature>